<evidence type="ECO:0000256" key="4">
    <source>
        <dbReference type="PIRSR" id="PIRSR617867-1"/>
    </source>
</evidence>
<feature type="active site" description="Nucleophile" evidence="4">
    <location>
        <position position="20"/>
    </location>
</feature>
<dbReference type="Pfam" id="PF01451">
    <property type="entry name" value="LMWPc"/>
    <property type="match status" value="1"/>
</dbReference>
<dbReference type="InterPro" id="IPR023485">
    <property type="entry name" value="Ptyr_pPase"/>
</dbReference>
<accession>A0A370H134</accession>
<evidence type="ECO:0000259" key="6">
    <source>
        <dbReference type="SMART" id="SM00226"/>
    </source>
</evidence>
<dbReference type="SUPFAM" id="SSF52788">
    <property type="entry name" value="Phosphotyrosine protein phosphatases I"/>
    <property type="match status" value="1"/>
</dbReference>
<dbReference type="InterPro" id="IPR050438">
    <property type="entry name" value="LMW_PTPase"/>
</dbReference>
<dbReference type="AlphaFoldDB" id="A0A370H134"/>
<dbReference type="PRINTS" id="PR00719">
    <property type="entry name" value="LMWPTPASE"/>
</dbReference>
<evidence type="ECO:0000313" key="7">
    <source>
        <dbReference type="EMBL" id="RDI49710.1"/>
    </source>
</evidence>
<dbReference type="GO" id="GO:0004725">
    <property type="term" value="F:protein tyrosine phosphatase activity"/>
    <property type="evidence" value="ECO:0007669"/>
    <property type="project" value="InterPro"/>
</dbReference>
<dbReference type="PANTHER" id="PTHR11717">
    <property type="entry name" value="LOW MOLECULAR WEIGHT PROTEIN TYROSINE PHOSPHATASE"/>
    <property type="match status" value="1"/>
</dbReference>
<proteinExistence type="inferred from homology"/>
<dbReference type="Gene3D" id="3.40.50.2300">
    <property type="match status" value="1"/>
</dbReference>
<evidence type="ECO:0000256" key="2">
    <source>
        <dbReference type="ARBA" id="ARBA00022801"/>
    </source>
</evidence>
<dbReference type="InterPro" id="IPR017867">
    <property type="entry name" value="Tyr_phospatase_low_mol_wt"/>
</dbReference>
<gene>
    <name evidence="7" type="ORF">DFR68_106146</name>
</gene>
<evidence type="ECO:0000313" key="8">
    <source>
        <dbReference type="Proteomes" id="UP000255355"/>
    </source>
</evidence>
<keyword evidence="3" id="KW-0904">Protein phosphatase</keyword>
<dbReference type="PANTHER" id="PTHR11717:SF31">
    <property type="entry name" value="LOW MOLECULAR WEIGHT PROTEIN-TYROSINE-PHOSPHATASE ETP-RELATED"/>
    <property type="match status" value="1"/>
</dbReference>
<evidence type="ECO:0000256" key="1">
    <source>
        <dbReference type="ARBA" id="ARBA00011063"/>
    </source>
</evidence>
<dbReference type="EMBL" id="QQAZ01000006">
    <property type="protein sequence ID" value="RDI49710.1"/>
    <property type="molecule type" value="Genomic_DNA"/>
</dbReference>
<sequence length="221" mass="23562">MLFVSILAFYRTAMHVLFVCNGNVCRSVIAERLTRAVAAEHGLHDLTAESAGTRALVGFGADPLAAETISGLGADPSNFKARKLKPAMVEGADLVLAMAEQIRDDVVALVPAAAGRAFTLIEAYRIAKVSGARTIAEIDRARDDLALVGRENIADPVGLSAEKYCEVGDRIAQALVPLLLALHIHEGRPTDERGRPRLVVLPGGRSEPPPYVDATRIGRHA</sequence>
<feature type="active site" evidence="4">
    <location>
        <position position="26"/>
    </location>
</feature>
<keyword evidence="8" id="KW-1185">Reference proteome</keyword>
<dbReference type="Proteomes" id="UP000255355">
    <property type="component" value="Unassembled WGS sequence"/>
</dbReference>
<dbReference type="STRING" id="1210089.GCA_001613165_02313"/>
<evidence type="ECO:0000256" key="5">
    <source>
        <dbReference type="SAM" id="MobiDB-lite"/>
    </source>
</evidence>
<comment type="similarity">
    <text evidence="1">Belongs to the low molecular weight phosphotyrosine protein phosphatase family.</text>
</comment>
<feature type="domain" description="Phosphotyrosine protein phosphatase I" evidence="6">
    <location>
        <begin position="14"/>
        <end position="181"/>
    </location>
</feature>
<organism evidence="7 8">
    <name type="scientific">Nocardia mexicana</name>
    <dbReference type="NCBI Taxonomy" id="279262"/>
    <lineage>
        <taxon>Bacteria</taxon>
        <taxon>Bacillati</taxon>
        <taxon>Actinomycetota</taxon>
        <taxon>Actinomycetes</taxon>
        <taxon>Mycobacteriales</taxon>
        <taxon>Nocardiaceae</taxon>
        <taxon>Nocardia</taxon>
    </lineage>
</organism>
<comment type="caution">
    <text evidence="7">The sequence shown here is derived from an EMBL/GenBank/DDBJ whole genome shotgun (WGS) entry which is preliminary data.</text>
</comment>
<name>A0A370H134_9NOCA</name>
<keyword evidence="2" id="KW-0378">Hydrolase</keyword>
<protein>
    <submittedName>
        <fullName evidence="7">Protein-tyrosine phosphatase</fullName>
    </submittedName>
</protein>
<feature type="region of interest" description="Disordered" evidence="5">
    <location>
        <begin position="193"/>
        <end position="221"/>
    </location>
</feature>
<dbReference type="SMART" id="SM00226">
    <property type="entry name" value="LMWPc"/>
    <property type="match status" value="1"/>
</dbReference>
<reference evidence="7 8" key="1">
    <citation type="submission" date="2018-07" db="EMBL/GenBank/DDBJ databases">
        <title>Genomic Encyclopedia of Type Strains, Phase IV (KMG-IV): sequencing the most valuable type-strain genomes for metagenomic binning, comparative biology and taxonomic classification.</title>
        <authorList>
            <person name="Goeker M."/>
        </authorList>
    </citation>
    <scope>NUCLEOTIDE SEQUENCE [LARGE SCALE GENOMIC DNA]</scope>
    <source>
        <strain evidence="7 8">DSM 44952</strain>
    </source>
</reference>
<dbReference type="InterPro" id="IPR036196">
    <property type="entry name" value="Ptyr_pPase_sf"/>
</dbReference>
<evidence type="ECO:0000256" key="3">
    <source>
        <dbReference type="ARBA" id="ARBA00022912"/>
    </source>
</evidence>